<accession>A0ABT6BLV3</accession>
<reference evidence="2 3" key="1">
    <citation type="submission" date="2023-03" db="EMBL/GenBank/DDBJ databases">
        <title>Genome sequencing of Aquirufa.</title>
        <authorList>
            <person name="Pitt A."/>
            <person name="Hahn M.W."/>
        </authorList>
    </citation>
    <scope>NUCLEOTIDE SEQUENCE [LARGE SCALE GENOMIC DNA]</scope>
    <source>
        <strain evidence="2 3">WAEICH-18A</strain>
    </source>
</reference>
<feature type="chain" id="PRO_5046118075" evidence="1">
    <location>
        <begin position="32"/>
        <end position="63"/>
    </location>
</feature>
<dbReference type="Proteomes" id="UP001321344">
    <property type="component" value="Unassembled WGS sequence"/>
</dbReference>
<sequence length="63" mass="6748">MKLKQILVSKTKRVLLAATLTVGFLATNSLSNESQANDKSDSVNRLWNGQCCPVCSLGNCGGY</sequence>
<proteinExistence type="predicted"/>
<name>A0ABT6BLV3_9BACT</name>
<organism evidence="2 3">
    <name type="scientific">Aquirufa aurantiipilula</name>
    <dbReference type="NCBI Taxonomy" id="2696561"/>
    <lineage>
        <taxon>Bacteria</taxon>
        <taxon>Pseudomonadati</taxon>
        <taxon>Bacteroidota</taxon>
        <taxon>Cytophagia</taxon>
        <taxon>Cytophagales</taxon>
        <taxon>Flectobacillaceae</taxon>
        <taxon>Aquirufa</taxon>
    </lineage>
</organism>
<dbReference type="RefSeq" id="WP_276344706.1">
    <property type="nucleotide sequence ID" value="NZ_JARJOW010000007.1"/>
</dbReference>
<keyword evidence="1" id="KW-0732">Signal</keyword>
<feature type="signal peptide" evidence="1">
    <location>
        <begin position="1"/>
        <end position="31"/>
    </location>
</feature>
<protein>
    <submittedName>
        <fullName evidence="2">Uncharacterized protein</fullName>
    </submittedName>
</protein>
<evidence type="ECO:0000313" key="3">
    <source>
        <dbReference type="Proteomes" id="UP001321344"/>
    </source>
</evidence>
<dbReference type="EMBL" id="JARJOW010000007">
    <property type="protein sequence ID" value="MDF5691463.1"/>
    <property type="molecule type" value="Genomic_DNA"/>
</dbReference>
<evidence type="ECO:0000313" key="2">
    <source>
        <dbReference type="EMBL" id="MDF5691463.1"/>
    </source>
</evidence>
<evidence type="ECO:0000256" key="1">
    <source>
        <dbReference type="SAM" id="SignalP"/>
    </source>
</evidence>
<gene>
    <name evidence="2" type="ORF">PQG43_11355</name>
</gene>
<keyword evidence="3" id="KW-1185">Reference proteome</keyword>
<comment type="caution">
    <text evidence="2">The sequence shown here is derived from an EMBL/GenBank/DDBJ whole genome shotgun (WGS) entry which is preliminary data.</text>
</comment>